<gene>
    <name evidence="2" type="ORF">K469DRAFT_746328</name>
</gene>
<keyword evidence="3" id="KW-1185">Reference proteome</keyword>
<dbReference type="Proteomes" id="UP000800200">
    <property type="component" value="Unassembled WGS sequence"/>
</dbReference>
<feature type="compositionally biased region" description="Polar residues" evidence="1">
    <location>
        <begin position="107"/>
        <end position="117"/>
    </location>
</feature>
<dbReference type="EMBL" id="ML994616">
    <property type="protein sequence ID" value="KAF2191983.1"/>
    <property type="molecule type" value="Genomic_DNA"/>
</dbReference>
<sequence length="181" mass="20656">MPDRKAEEKAIKRIGGLLSWEAEGTFWLISPQLVVLENIRHAGSNDLEFVYWMKPDILIRVQLNPWIAVTKYDPRVEIVSAFRLVFVVEQQDASHRNHLSESPPVSLRSQSSPADLSQSHDWKPINVFSFTGDPISFLGKLAYQLISLTAAVLLQLKKTKLLGKLQVGEESENEDREYREL</sequence>
<protein>
    <submittedName>
        <fullName evidence="2">Uncharacterized protein</fullName>
    </submittedName>
</protein>
<reference evidence="2" key="1">
    <citation type="journal article" date="2020" name="Stud. Mycol.">
        <title>101 Dothideomycetes genomes: a test case for predicting lifestyles and emergence of pathogens.</title>
        <authorList>
            <person name="Haridas S."/>
            <person name="Albert R."/>
            <person name="Binder M."/>
            <person name="Bloem J."/>
            <person name="Labutti K."/>
            <person name="Salamov A."/>
            <person name="Andreopoulos B."/>
            <person name="Baker S."/>
            <person name="Barry K."/>
            <person name="Bills G."/>
            <person name="Bluhm B."/>
            <person name="Cannon C."/>
            <person name="Castanera R."/>
            <person name="Culley D."/>
            <person name="Daum C."/>
            <person name="Ezra D."/>
            <person name="Gonzalez J."/>
            <person name="Henrissat B."/>
            <person name="Kuo A."/>
            <person name="Liang C."/>
            <person name="Lipzen A."/>
            <person name="Lutzoni F."/>
            <person name="Magnuson J."/>
            <person name="Mondo S."/>
            <person name="Nolan M."/>
            <person name="Ohm R."/>
            <person name="Pangilinan J."/>
            <person name="Park H.-J."/>
            <person name="Ramirez L."/>
            <person name="Alfaro M."/>
            <person name="Sun H."/>
            <person name="Tritt A."/>
            <person name="Yoshinaga Y."/>
            <person name="Zwiers L.-H."/>
            <person name="Turgeon B."/>
            <person name="Goodwin S."/>
            <person name="Spatafora J."/>
            <person name="Crous P."/>
            <person name="Grigoriev I."/>
        </authorList>
    </citation>
    <scope>NUCLEOTIDE SEQUENCE</scope>
    <source>
        <strain evidence="2">CBS 207.26</strain>
    </source>
</reference>
<name>A0A6A6ELP9_9PEZI</name>
<evidence type="ECO:0000256" key="1">
    <source>
        <dbReference type="SAM" id="MobiDB-lite"/>
    </source>
</evidence>
<feature type="region of interest" description="Disordered" evidence="1">
    <location>
        <begin position="97"/>
        <end position="118"/>
    </location>
</feature>
<dbReference type="AlphaFoldDB" id="A0A6A6ELP9"/>
<organism evidence="2 3">
    <name type="scientific">Zopfia rhizophila CBS 207.26</name>
    <dbReference type="NCBI Taxonomy" id="1314779"/>
    <lineage>
        <taxon>Eukaryota</taxon>
        <taxon>Fungi</taxon>
        <taxon>Dikarya</taxon>
        <taxon>Ascomycota</taxon>
        <taxon>Pezizomycotina</taxon>
        <taxon>Dothideomycetes</taxon>
        <taxon>Dothideomycetes incertae sedis</taxon>
        <taxon>Zopfiaceae</taxon>
        <taxon>Zopfia</taxon>
    </lineage>
</organism>
<evidence type="ECO:0000313" key="2">
    <source>
        <dbReference type="EMBL" id="KAF2191983.1"/>
    </source>
</evidence>
<proteinExistence type="predicted"/>
<accession>A0A6A6ELP9</accession>
<evidence type="ECO:0000313" key="3">
    <source>
        <dbReference type="Proteomes" id="UP000800200"/>
    </source>
</evidence>